<dbReference type="EC" id="2.1.1.33" evidence="7"/>
<keyword evidence="6 7" id="KW-0819">tRNA processing</keyword>
<comment type="caution">
    <text evidence="7">Lacks conserved residue(s) required for the propagation of feature annotation.</text>
</comment>
<evidence type="ECO:0000256" key="2">
    <source>
        <dbReference type="ARBA" id="ARBA00003015"/>
    </source>
</evidence>
<evidence type="ECO:0000313" key="9">
    <source>
        <dbReference type="Proteomes" id="UP000010116"/>
    </source>
</evidence>
<organism evidence="8 9">
    <name type="scientific">SAR86 cluster bacterium SAR86B</name>
    <dbReference type="NCBI Taxonomy" id="1123867"/>
    <lineage>
        <taxon>Bacteria</taxon>
        <taxon>Pseudomonadati</taxon>
        <taxon>Pseudomonadota</taxon>
        <taxon>Gammaproteobacteria</taxon>
        <taxon>SAR86 cluster</taxon>
    </lineage>
</organism>
<feature type="binding site" evidence="7">
    <location>
        <position position="100"/>
    </location>
    <ligand>
        <name>S-adenosyl-L-methionine</name>
        <dbReference type="ChEBI" id="CHEBI:59789"/>
    </ligand>
</feature>
<sequence>MEDNFLPSFVKRKGRITKYQIDNLKDIGKYRFNINDSLNKDFNRKVLEIGFGDGEHLIKIAEQDTDTLFIGSEVYQSGIGSVIGAVKSKSLKNVRIFDQDIRNLLINITKPYFDDVVIICPDPWQKARHHKRRLINNDFLELLANAIKQDGELFISTDWDNYAESINETLEQNARFSLNKNSKYNKEFLTKFQKRAITENRKISNFFFKKTI</sequence>
<dbReference type="GO" id="GO:0008176">
    <property type="term" value="F:tRNA (guanine(46)-N7)-methyltransferase activity"/>
    <property type="evidence" value="ECO:0007669"/>
    <property type="project" value="UniProtKB-UniRule"/>
</dbReference>
<dbReference type="PROSITE" id="PS51625">
    <property type="entry name" value="SAM_MT_TRMB"/>
    <property type="match status" value="1"/>
</dbReference>
<evidence type="ECO:0000256" key="4">
    <source>
        <dbReference type="ARBA" id="ARBA00022679"/>
    </source>
</evidence>
<dbReference type="SUPFAM" id="SSF53335">
    <property type="entry name" value="S-adenosyl-L-methionine-dependent methyltransferases"/>
    <property type="match status" value="1"/>
</dbReference>
<comment type="function">
    <text evidence="2 7">Catalyzes the formation of N(7)-methylguanine at position 46 (m7G46) in tRNA.</text>
</comment>
<feature type="binding site" evidence="7">
    <location>
        <position position="73"/>
    </location>
    <ligand>
        <name>S-adenosyl-L-methionine</name>
        <dbReference type="ChEBI" id="CHEBI:59789"/>
    </ligand>
</feature>
<keyword evidence="3 7" id="KW-0489">Methyltransferase</keyword>
<dbReference type="AlphaFoldDB" id="J4X5F3"/>
<protein>
    <recommendedName>
        <fullName evidence="7">tRNA (guanine-N(7)-)-methyltransferase</fullName>
        <ecNumber evidence="7">2.1.1.33</ecNumber>
    </recommendedName>
    <alternativeName>
        <fullName evidence="7">tRNA (guanine(46)-N(7))-methyltransferase</fullName>
    </alternativeName>
    <alternativeName>
        <fullName evidence="7">tRNA(m7G46)-methyltransferase</fullName>
    </alternativeName>
</protein>
<comment type="pathway">
    <text evidence="7">tRNA modification; N(7)-methylguanine-tRNA biosynthesis.</text>
</comment>
<dbReference type="InterPro" id="IPR055361">
    <property type="entry name" value="tRNA_methyltr_TrmB_bact"/>
</dbReference>
<keyword evidence="4 7" id="KW-0808">Transferase</keyword>
<feature type="binding site" evidence="7">
    <location>
        <position position="48"/>
    </location>
    <ligand>
        <name>S-adenosyl-L-methionine</name>
        <dbReference type="ChEBI" id="CHEBI:59789"/>
    </ligand>
</feature>
<comment type="catalytic activity">
    <reaction evidence="1 7">
        <text>guanosine(46) in tRNA + S-adenosyl-L-methionine = N(7)-methylguanosine(46) in tRNA + S-adenosyl-L-homocysteine</text>
        <dbReference type="Rhea" id="RHEA:42708"/>
        <dbReference type="Rhea" id="RHEA-COMP:10188"/>
        <dbReference type="Rhea" id="RHEA-COMP:10189"/>
        <dbReference type="ChEBI" id="CHEBI:57856"/>
        <dbReference type="ChEBI" id="CHEBI:59789"/>
        <dbReference type="ChEBI" id="CHEBI:74269"/>
        <dbReference type="ChEBI" id="CHEBI:74480"/>
        <dbReference type="EC" id="2.1.1.33"/>
    </reaction>
</comment>
<dbReference type="PANTHER" id="PTHR23417">
    <property type="entry name" value="3-DEOXY-D-MANNO-OCTULOSONIC-ACID TRANSFERASE/TRNA GUANINE-N 7 - -METHYLTRANSFERASE"/>
    <property type="match status" value="1"/>
</dbReference>
<dbReference type="EMBL" id="JH611164">
    <property type="protein sequence ID" value="EJP73970.1"/>
    <property type="molecule type" value="Genomic_DNA"/>
</dbReference>
<evidence type="ECO:0000313" key="8">
    <source>
        <dbReference type="EMBL" id="EJP73970.1"/>
    </source>
</evidence>
<feature type="binding site" evidence="7">
    <location>
        <position position="122"/>
    </location>
    <ligand>
        <name>S-adenosyl-L-methionine</name>
        <dbReference type="ChEBI" id="CHEBI:59789"/>
    </ligand>
</feature>
<evidence type="ECO:0000256" key="3">
    <source>
        <dbReference type="ARBA" id="ARBA00022603"/>
    </source>
</evidence>
<dbReference type="HAMAP" id="MF_01057">
    <property type="entry name" value="tRNA_methyltr_TrmB"/>
    <property type="match status" value="1"/>
</dbReference>
<keyword evidence="5 7" id="KW-0949">S-adenosyl-L-methionine</keyword>
<comment type="similarity">
    <text evidence="7">Belongs to the class I-like SAM-binding methyltransferase superfamily. TrmB family.</text>
</comment>
<dbReference type="UniPathway" id="UPA00989"/>
<accession>J4X5F3</accession>
<dbReference type="PANTHER" id="PTHR23417:SF14">
    <property type="entry name" value="PENTACOTRIPEPTIDE-REPEAT REGION OF PRORP DOMAIN-CONTAINING PROTEIN"/>
    <property type="match status" value="1"/>
</dbReference>
<dbReference type="InterPro" id="IPR003358">
    <property type="entry name" value="tRNA_(Gua-N-7)_MeTrfase_Trmb"/>
</dbReference>
<proteinExistence type="inferred from homology"/>
<evidence type="ECO:0000256" key="7">
    <source>
        <dbReference type="HAMAP-Rule" id="MF_01057"/>
    </source>
</evidence>
<dbReference type="GO" id="GO:0043527">
    <property type="term" value="C:tRNA methyltransferase complex"/>
    <property type="evidence" value="ECO:0007669"/>
    <property type="project" value="TreeGrafter"/>
</dbReference>
<dbReference type="InterPro" id="IPR029063">
    <property type="entry name" value="SAM-dependent_MTases_sf"/>
</dbReference>
<dbReference type="HOGENOM" id="CLU_050910_0_3_6"/>
<feature type="binding site" evidence="7">
    <location>
        <position position="126"/>
    </location>
    <ligand>
        <name>substrate</name>
    </ligand>
</feature>
<evidence type="ECO:0000256" key="5">
    <source>
        <dbReference type="ARBA" id="ARBA00022691"/>
    </source>
</evidence>
<dbReference type="Gene3D" id="3.40.50.150">
    <property type="entry name" value="Vaccinia Virus protein VP39"/>
    <property type="match status" value="1"/>
</dbReference>
<reference evidence="8 9" key="1">
    <citation type="journal article" date="2012" name="ISME J.">
        <title>Genomic insights to SAR86, an abundant and uncultivated marine bacterial lineage.</title>
        <authorList>
            <person name="Dupont C.L."/>
            <person name="Rusch D.B."/>
            <person name="Yooseph S."/>
            <person name="Lombardo M.J."/>
            <person name="Richter R.A."/>
            <person name="Valas R."/>
            <person name="Novotny M."/>
            <person name="Yee-Greenbaum J."/>
            <person name="Selengut J.D."/>
            <person name="Haft D.H."/>
            <person name="Halpern A.L."/>
            <person name="Lasken R.S."/>
            <person name="Nealson K."/>
            <person name="Friedman R."/>
            <person name="Venter J.C."/>
        </authorList>
    </citation>
    <scope>NUCLEOTIDE SEQUENCE [LARGE SCALE GENOMIC DNA]</scope>
</reference>
<evidence type="ECO:0000256" key="6">
    <source>
        <dbReference type="ARBA" id="ARBA00022694"/>
    </source>
</evidence>
<gene>
    <name evidence="7 8" type="primary">trmB</name>
    <name evidence="8" type="ORF">NT02SARS_0476</name>
</gene>
<evidence type="ECO:0000256" key="1">
    <source>
        <dbReference type="ARBA" id="ARBA00000142"/>
    </source>
</evidence>
<name>J4X5F3_9GAMM</name>
<dbReference type="Proteomes" id="UP000010116">
    <property type="component" value="Unassembled WGS sequence"/>
</dbReference>
<dbReference type="NCBIfam" id="TIGR00091">
    <property type="entry name" value="tRNA (guanosine(46)-N7)-methyltransferase TrmB"/>
    <property type="match status" value="1"/>
</dbReference>
<feature type="binding site" evidence="7">
    <location>
        <position position="158"/>
    </location>
    <ligand>
        <name>substrate</name>
    </ligand>
</feature>
<dbReference type="Pfam" id="PF02390">
    <property type="entry name" value="Methyltransf_4"/>
    <property type="match status" value="1"/>
</dbReference>